<name>A0A0G2JX39_RAT</name>
<evidence type="ECO:0000256" key="11">
    <source>
        <dbReference type="ARBA" id="ARBA00023180"/>
    </source>
</evidence>
<keyword evidence="7 17" id="KW-1133">Transmembrane helix</keyword>
<evidence type="ECO:0000256" key="14">
    <source>
        <dbReference type="ARBA" id="ARBA00068568"/>
    </source>
</evidence>
<feature type="domain" description="SRCR" evidence="18">
    <location>
        <begin position="166"/>
        <end position="275"/>
    </location>
</feature>
<evidence type="ECO:0000256" key="17">
    <source>
        <dbReference type="SAM" id="Phobius"/>
    </source>
</evidence>
<accession>A0A0G2JX39</accession>
<evidence type="ECO:0000256" key="7">
    <source>
        <dbReference type="ARBA" id="ARBA00022989"/>
    </source>
</evidence>
<keyword evidence="10" id="KW-0675">Receptor</keyword>
<evidence type="ECO:0000313" key="20">
    <source>
        <dbReference type="Proteomes" id="UP000002494"/>
    </source>
</evidence>
<keyword evidence="11" id="KW-0325">Glycoprotein</keyword>
<comment type="subcellular location">
    <subcellularLocation>
        <location evidence="1">Cell membrane</location>
        <topology evidence="1">Single-pass type I membrane protein</topology>
    </subcellularLocation>
</comment>
<evidence type="ECO:0000313" key="21">
    <source>
        <dbReference type="RGD" id="2309"/>
    </source>
</evidence>
<dbReference type="PANTHER" id="PTHR47309:SF1">
    <property type="entry name" value="T-CELL SURFACE GLYCOPROTEIN CD5"/>
    <property type="match status" value="1"/>
</dbReference>
<feature type="domain" description="SRCR" evidence="18">
    <location>
        <begin position="283"/>
        <end position="373"/>
    </location>
</feature>
<evidence type="ECO:0000256" key="4">
    <source>
        <dbReference type="ARBA" id="ARBA00022692"/>
    </source>
</evidence>
<dbReference type="Bgee" id="ENSRNOG00000020872">
    <property type="expression patterns" value="Expressed in thymus and 11 other cell types or tissues"/>
</dbReference>
<dbReference type="GeneTree" id="ENSGT00390000017536"/>
<proteinExistence type="evidence at protein level"/>
<dbReference type="InterPro" id="IPR001190">
    <property type="entry name" value="SRCR"/>
</dbReference>
<dbReference type="RGD" id="2309">
    <property type="gene designation" value="Cd5"/>
</dbReference>
<evidence type="ECO:0000259" key="18">
    <source>
        <dbReference type="PROSITE" id="PS50287"/>
    </source>
</evidence>
<evidence type="ECO:0000256" key="8">
    <source>
        <dbReference type="ARBA" id="ARBA00023136"/>
    </source>
</evidence>
<protein>
    <recommendedName>
        <fullName evidence="14">T-cell surface glycoprotein CD5</fullName>
    </recommendedName>
</protein>
<dbReference type="AlphaFoldDB" id="A0A0G2JX39"/>
<dbReference type="Gene3D" id="3.10.250.10">
    <property type="entry name" value="SRCR-like domain"/>
    <property type="match status" value="2"/>
</dbReference>
<dbReference type="SMART" id="SM00202">
    <property type="entry name" value="SR"/>
    <property type="match status" value="1"/>
</dbReference>
<evidence type="ECO:0000256" key="15">
    <source>
        <dbReference type="PROSITE-ProRule" id="PRU00196"/>
    </source>
</evidence>
<evidence type="ECO:0000256" key="6">
    <source>
        <dbReference type="ARBA" id="ARBA00022737"/>
    </source>
</evidence>
<dbReference type="OMA" id="VCSGFQP"/>
<dbReference type="InterPro" id="IPR003566">
    <property type="entry name" value="Tcell_CD5"/>
</dbReference>
<reference evidence="19" key="3">
    <citation type="submission" date="2025-08" db="UniProtKB">
        <authorList>
            <consortium name="Ensembl"/>
        </authorList>
    </citation>
    <scope>IDENTIFICATION</scope>
    <source>
        <strain evidence="19">Brown Norway</strain>
    </source>
</reference>
<feature type="compositionally biased region" description="Polar residues" evidence="16">
    <location>
        <begin position="479"/>
        <end position="489"/>
    </location>
</feature>
<keyword evidence="5" id="KW-0732">Signal</keyword>
<evidence type="ECO:0000256" key="2">
    <source>
        <dbReference type="ARBA" id="ARBA00022475"/>
    </source>
</evidence>
<evidence type="ECO:0000256" key="12">
    <source>
        <dbReference type="ARBA" id="ARBA00056739"/>
    </source>
</evidence>
<comment type="caution">
    <text evidence="15">Lacks conserved residue(s) required for the propagation of feature annotation.</text>
</comment>
<evidence type="ECO:0000313" key="19">
    <source>
        <dbReference type="Ensembl" id="ENSRNOP00000070123.2"/>
    </source>
</evidence>
<organism evidence="19 20">
    <name type="scientific">Rattus norvegicus</name>
    <name type="common">Rat</name>
    <dbReference type="NCBI Taxonomy" id="10116"/>
    <lineage>
        <taxon>Eukaryota</taxon>
        <taxon>Metazoa</taxon>
        <taxon>Chordata</taxon>
        <taxon>Craniata</taxon>
        <taxon>Vertebrata</taxon>
        <taxon>Euteleostomi</taxon>
        <taxon>Mammalia</taxon>
        <taxon>Eutheria</taxon>
        <taxon>Euarchontoglires</taxon>
        <taxon>Glires</taxon>
        <taxon>Rodentia</taxon>
        <taxon>Myomorpha</taxon>
        <taxon>Muroidea</taxon>
        <taxon>Muridae</taxon>
        <taxon>Murinae</taxon>
        <taxon>Rattus</taxon>
    </lineage>
</organism>
<evidence type="ECO:0000256" key="3">
    <source>
        <dbReference type="ARBA" id="ARBA00022553"/>
    </source>
</evidence>
<dbReference type="Ensembl" id="ENSRNOT00000086669.3">
    <property type="protein sequence ID" value="ENSRNOP00000070123.2"/>
    <property type="gene ID" value="ENSRNOG00000020872.10"/>
</dbReference>
<keyword evidence="6" id="KW-0677">Repeat</keyword>
<comment type="subunit">
    <text evidence="13">Interacts with CD72/LYB-2. Interacts with PTPN6/SHP-1. Interacts with CBL. Interacts with CD5L.</text>
</comment>
<keyword evidence="20" id="KW-1185">Reference proteome</keyword>
<dbReference type="PRINTS" id="PR00258">
    <property type="entry name" value="SPERACTRCPTR"/>
</dbReference>
<dbReference type="FunFam" id="3.10.250.10:FF:000030">
    <property type="entry name" value="T-cell surface glycoprotein CD5"/>
    <property type="match status" value="1"/>
</dbReference>
<evidence type="ECO:0000256" key="16">
    <source>
        <dbReference type="SAM" id="MobiDB-lite"/>
    </source>
</evidence>
<sequence>DVSHEPPLYFSLAWTAFCLGQSGRDGPGKKEHEKGRGFVGAQVMLSGSNSKCQGLVEVQMNGMKTVCSSSWRLSQDLWKNANEASTVCQQLGCGNPLALGHLTLWNRPKNQILCQGPPWSFSNCSTSSLGQCLPLSLVCLEPQKTTPLPTTTLPTTMPEPTAPPRLQLVPGHEGLRCTGVVEFYNGSRGGTILYKAKARPVDLGNLICKSLQCGSFLTHLSRIETAGTPAPAELRDPRPLPIRWEAQNGSCTSLQQCFQKTTVQEGSQALAVVCSDFQPKVQSRLVGGSSVCEGIAEVRQRSQWAALCDSSAARGPGRWEELCQEQQCGNLISFHVMDADRTSPGVLCTQEKLSQCYQLQKKTHCKRVFITCKDPNPVGLAPGTVASIILTLVLLVVLMVMCGPLIYKKLVKKFRQKKQRQWIGPTGVNQSMSFHRSHTATVRSQVENPAASHVDNEYSQPPRNSRLSAYPALEGALHRSSTQPDNSSDSDYDLQVAQRL</sequence>
<keyword evidence="3" id="KW-0597">Phosphoprotein</keyword>
<feature type="domain" description="SRCR" evidence="18">
    <location>
        <begin position="43"/>
        <end position="140"/>
    </location>
</feature>
<feature type="region of interest" description="Disordered" evidence="16">
    <location>
        <begin position="476"/>
        <end position="500"/>
    </location>
</feature>
<dbReference type="InterPro" id="IPR036772">
    <property type="entry name" value="SRCR-like_dom_sf"/>
</dbReference>
<evidence type="ECO:0000256" key="9">
    <source>
        <dbReference type="ARBA" id="ARBA00023157"/>
    </source>
</evidence>
<reference evidence="19" key="4">
    <citation type="submission" date="2025-09" db="UniProtKB">
        <authorList>
            <consortium name="Ensembl"/>
        </authorList>
    </citation>
    <scope>IDENTIFICATION</scope>
    <source>
        <strain evidence="19">Brown Norway</strain>
    </source>
</reference>
<gene>
    <name evidence="19 21" type="primary">Cd5</name>
</gene>
<keyword evidence="4 17" id="KW-0812">Transmembrane</keyword>
<dbReference type="PROSITE" id="PS50287">
    <property type="entry name" value="SRCR_2"/>
    <property type="match status" value="3"/>
</dbReference>
<dbReference type="Pfam" id="PF00530">
    <property type="entry name" value="SRCR"/>
    <property type="match status" value="1"/>
</dbReference>
<feature type="transmembrane region" description="Helical" evidence="17">
    <location>
        <begin position="385"/>
        <end position="407"/>
    </location>
</feature>
<feature type="disulfide bond" evidence="15">
    <location>
        <begin position="114"/>
        <end position="124"/>
    </location>
</feature>
<keyword evidence="8 17" id="KW-0472">Membrane</keyword>
<dbReference type="VEuPathDB" id="HostDB:ENSRNOG00000020872"/>
<evidence type="ECO:0000256" key="1">
    <source>
        <dbReference type="ARBA" id="ARBA00004251"/>
    </source>
</evidence>
<evidence type="ECO:0000256" key="5">
    <source>
        <dbReference type="ARBA" id="ARBA00022729"/>
    </source>
</evidence>
<evidence type="ECO:0000256" key="13">
    <source>
        <dbReference type="ARBA" id="ARBA00063897"/>
    </source>
</evidence>
<reference evidence="19" key="2">
    <citation type="submission" date="2024-01" db="EMBL/GenBank/DDBJ databases">
        <title>GRCr8: a new rat reference genome assembly contstructed from accurate long reads and long range scaffolding.</title>
        <authorList>
            <person name="Doris P.A."/>
            <person name="Kalbfleisch T."/>
            <person name="Li K."/>
            <person name="Howe K."/>
            <person name="Wood J."/>
        </authorList>
    </citation>
    <scope>NUCLEOTIDE SEQUENCE [LARGE SCALE GENOMIC DNA]</scope>
    <source>
        <strain evidence="19">Brown Norway</strain>
    </source>
</reference>
<keyword evidence="2" id="KW-1003">Cell membrane</keyword>
<dbReference type="SUPFAM" id="SSF56487">
    <property type="entry name" value="SRCR-like"/>
    <property type="match status" value="2"/>
</dbReference>
<dbReference type="GO" id="GO:0005886">
    <property type="term" value="C:plasma membrane"/>
    <property type="evidence" value="ECO:0007669"/>
    <property type="project" value="UniProtKB-SubCell"/>
</dbReference>
<dbReference type="PRINTS" id="PR01409">
    <property type="entry name" value="TCELLCD5"/>
</dbReference>
<dbReference type="Proteomes" id="UP000002494">
    <property type="component" value="Chromosome 1"/>
</dbReference>
<evidence type="ECO:0000256" key="10">
    <source>
        <dbReference type="ARBA" id="ARBA00023170"/>
    </source>
</evidence>
<dbReference type="FunFam" id="3.10.250.10:FF:000028">
    <property type="entry name" value="T-cell surface glycoprotein CD5"/>
    <property type="match status" value="1"/>
</dbReference>
<evidence type="ECO:0007829" key="22">
    <source>
        <dbReference type="PubMed" id="22673903"/>
    </source>
</evidence>
<reference evidence="22" key="1">
    <citation type="journal article" date="2012" name="Nat. Commun.">
        <title>Quantitative maps of protein phosphorylation sites across 14 different rat organs and tissues.</title>
        <authorList>
            <person name="Lundby A."/>
            <person name="Secher A."/>
            <person name="Lage K."/>
            <person name="Nordsborg N.B."/>
            <person name="Dmytriyev A."/>
            <person name="Lundby C."/>
            <person name="Olsen J.V."/>
        </authorList>
    </citation>
    <scope>IDENTIFICATION BY MASS SPECTROMETRY [LARGE SCALE ANALYSIS]</scope>
</reference>
<dbReference type="PANTHER" id="PTHR47309">
    <property type="entry name" value="T-CELL SURFACE GLYCOPROTEIN CD5"/>
    <property type="match status" value="1"/>
</dbReference>
<comment type="function">
    <text evidence="12">Lymphoid-specific receptor expressed by all T-cells and in a subset of B-cells known as B1a cells. Plays a role in the regulation of TCR and BCR signaling, thymocyte selection, T-cell effector differentiation and immune tolerance. Acts by interacting with several ligands expressed on B-cells such as CD5L or CD72 and thereby plays an important role in contact-mediated, T-dependent B-cell activation and in the maintenance of regulatory T and B-cell homeostasis. Functions as a negative regulator of TCR signaling during thymocyte development by associating with several signaling proteins including LCK, CD3Z chain, PI3K or CBL. Mechanistically, co-engagement of CD3 with CD5 enhances phosphorylated CBL recruitment leading to increased VAV1 phosphorylation and degradation. Modulates B-cell biology through ERK1/2 activation in a Ca(2+)-dependent pathway via the non-selective Ca(2+) channel TRPC1, leading to IL-10 production.</text>
</comment>
<dbReference type="ExpressionAtlas" id="A0A0G2JX39">
    <property type="expression patterns" value="baseline and differential"/>
</dbReference>
<keyword evidence="9 15" id="KW-1015">Disulfide bond</keyword>